<sequence length="787" mass="87613">MFRVASNFFAARKKRIDPNKEGMSHDKEDAATPSEGPSDSQAWCRDGRSSPVFEIGICEPAATDHYDDDSAEDPERVPPEISPGTPSTRKMPTKSSFTRHVLDDNAGNWRGAVSAAFRLIDRRGRGGITSRDLLWAMNEFELVRSILPQFSRSPHRKAAEVNDFVREIARSGIVNEAAWVAHFCVESPQNEHLPMPARFNATTLEQTTAFILDLDGKVVVSEDGLSLTIAAGTIYRPGALIEGAAEFYGELISRRIPFVFLSNTGAKSWLGTQLKLVTPPYKIAKEPVPMDRIMTAADAQADYMCAVVPHRARLLVVSAGDFWRQLLRDRDPDRYASWDIRTSLTDEEAMDWAVEAGTNFRAAQHTAAQRHRPINEFLEPHVVVVFFLDGDVKADEDGISGWCYQLIKHCAFLLSHGAHLIYTADDPFNPSLHDRFVGNVFPLPGPGMFASMLLPIMPPGSDKDGRWACCGKGGNIGHKFMVEKAIRMLRAQGHSGKRSSIVLVGDRFATDIRAGNRAGIKTCLVESGCNRIAERCFFPTDIPTYWAPSIGHFLEPESSCESLEAFEAARSLEEEQRRRPRRFFFERETSPKPPIRSPSMEREMHKLQACDLLRAWRLKVGRNGFGRTSRLADVRDLLKLYYVKTVQQRETGIRPFDFDDLALALDIIGMHNIPRDDLQALVTDMPAEFAAGWRTPRHKVSPPNNAAVADNAADESAAATIGASQFVYVMESFVDDDDKPPRIRSSSKKFDDRHSFSPFEVLISQPSASIKEVASKVLSSASLDCGV</sequence>
<evidence type="ECO:0000313" key="2">
    <source>
        <dbReference type="EMBL" id="KAJ8599705.1"/>
    </source>
</evidence>
<name>A0AAD7U7H5_9STRA</name>
<comment type="caution">
    <text evidence="2">The sequence shown here is derived from an EMBL/GenBank/DDBJ whole genome shotgun (WGS) entry which is preliminary data.</text>
</comment>
<dbReference type="AlphaFoldDB" id="A0AAD7U7H5"/>
<dbReference type="Gene3D" id="3.40.50.1000">
    <property type="entry name" value="HAD superfamily/HAD-like"/>
    <property type="match status" value="2"/>
</dbReference>
<evidence type="ECO:0000313" key="3">
    <source>
        <dbReference type="Proteomes" id="UP001230188"/>
    </source>
</evidence>
<feature type="region of interest" description="Disordered" evidence="1">
    <location>
        <begin position="63"/>
        <end position="94"/>
    </location>
</feature>
<evidence type="ECO:0000256" key="1">
    <source>
        <dbReference type="SAM" id="MobiDB-lite"/>
    </source>
</evidence>
<proteinExistence type="predicted"/>
<dbReference type="GO" id="GO:0005737">
    <property type="term" value="C:cytoplasm"/>
    <property type="evidence" value="ECO:0007669"/>
    <property type="project" value="TreeGrafter"/>
</dbReference>
<dbReference type="InterPro" id="IPR023214">
    <property type="entry name" value="HAD_sf"/>
</dbReference>
<feature type="compositionally biased region" description="Basic and acidic residues" evidence="1">
    <location>
        <begin position="16"/>
        <end position="30"/>
    </location>
</feature>
<dbReference type="Proteomes" id="UP001230188">
    <property type="component" value="Unassembled WGS sequence"/>
</dbReference>
<dbReference type="Pfam" id="PF13242">
    <property type="entry name" value="Hydrolase_like"/>
    <property type="match status" value="1"/>
</dbReference>
<feature type="region of interest" description="Disordered" evidence="1">
    <location>
        <begin position="1"/>
        <end position="46"/>
    </location>
</feature>
<evidence type="ECO:0008006" key="4">
    <source>
        <dbReference type="Google" id="ProtNLM"/>
    </source>
</evidence>
<organism evidence="2 3">
    <name type="scientific">Chrysophaeum taylorii</name>
    <dbReference type="NCBI Taxonomy" id="2483200"/>
    <lineage>
        <taxon>Eukaryota</taxon>
        <taxon>Sar</taxon>
        <taxon>Stramenopiles</taxon>
        <taxon>Ochrophyta</taxon>
        <taxon>Pelagophyceae</taxon>
        <taxon>Pelagomonadales</taxon>
        <taxon>Pelagomonadaceae</taxon>
        <taxon>Chrysophaeum</taxon>
    </lineage>
</organism>
<protein>
    <recommendedName>
        <fullName evidence="4">EF-hand domain-containing protein</fullName>
    </recommendedName>
</protein>
<dbReference type="GO" id="GO:0016791">
    <property type="term" value="F:phosphatase activity"/>
    <property type="evidence" value="ECO:0007669"/>
    <property type="project" value="TreeGrafter"/>
</dbReference>
<feature type="compositionally biased region" description="Polar residues" evidence="1">
    <location>
        <begin position="84"/>
        <end position="94"/>
    </location>
</feature>
<gene>
    <name evidence="2" type="ORF">CTAYLR_004729</name>
</gene>
<accession>A0AAD7U7H5</accession>
<dbReference type="SUPFAM" id="SSF56784">
    <property type="entry name" value="HAD-like"/>
    <property type="match status" value="1"/>
</dbReference>
<dbReference type="PANTHER" id="PTHR19288:SF46">
    <property type="entry name" value="HALOACID DEHALOGENASE-LIKE HYDROLASE DOMAIN-CONTAINING PROTEIN 2"/>
    <property type="match status" value="1"/>
</dbReference>
<dbReference type="EMBL" id="JAQMWT010000548">
    <property type="protein sequence ID" value="KAJ8599705.1"/>
    <property type="molecule type" value="Genomic_DNA"/>
</dbReference>
<dbReference type="PANTHER" id="PTHR19288">
    <property type="entry name" value="4-NITROPHENYLPHOSPHATASE-RELATED"/>
    <property type="match status" value="1"/>
</dbReference>
<reference evidence="2" key="1">
    <citation type="submission" date="2023-01" db="EMBL/GenBank/DDBJ databases">
        <title>Metagenome sequencing of chrysophaentin producing Chrysophaeum taylorii.</title>
        <authorList>
            <person name="Davison J."/>
            <person name="Bewley C."/>
        </authorList>
    </citation>
    <scope>NUCLEOTIDE SEQUENCE</scope>
    <source>
        <strain evidence="2">NIES-1699</strain>
    </source>
</reference>
<dbReference type="InterPro" id="IPR036412">
    <property type="entry name" value="HAD-like_sf"/>
</dbReference>
<keyword evidence="3" id="KW-1185">Reference proteome</keyword>